<dbReference type="AlphaFoldDB" id="A0A4Y2FIL7"/>
<accession>A0A4Y2FIL7</accession>
<gene>
    <name evidence="1" type="ORF">AVEN_167968_1</name>
</gene>
<keyword evidence="2" id="KW-1185">Reference proteome</keyword>
<sequence length="126" mass="14566">MRLKNTKVLEDLNEDGRVFLVGKGMRQKDIVSNVWFDDVQFVPENNSERYSLEVSSRFVSDYLYSKKIPQINLLTAKRARVANCQTTAERLIYRMVISSPFPRGSVNSKEQSYLFNNGCFSSRCHS</sequence>
<protein>
    <submittedName>
        <fullName evidence="1">Uncharacterized protein</fullName>
    </submittedName>
</protein>
<reference evidence="1 2" key="1">
    <citation type="journal article" date="2019" name="Sci. Rep.">
        <title>Orb-weaving spider Araneus ventricosus genome elucidates the spidroin gene catalogue.</title>
        <authorList>
            <person name="Kono N."/>
            <person name="Nakamura H."/>
            <person name="Ohtoshi R."/>
            <person name="Moran D.A.P."/>
            <person name="Shinohara A."/>
            <person name="Yoshida Y."/>
            <person name="Fujiwara M."/>
            <person name="Mori M."/>
            <person name="Tomita M."/>
            <person name="Arakawa K."/>
        </authorList>
    </citation>
    <scope>NUCLEOTIDE SEQUENCE [LARGE SCALE GENOMIC DNA]</scope>
</reference>
<dbReference type="Proteomes" id="UP000499080">
    <property type="component" value="Unassembled WGS sequence"/>
</dbReference>
<name>A0A4Y2FIL7_ARAVE</name>
<dbReference type="EMBL" id="BGPR01174062">
    <property type="protein sequence ID" value="GBM40857.1"/>
    <property type="molecule type" value="Genomic_DNA"/>
</dbReference>
<comment type="caution">
    <text evidence="1">The sequence shown here is derived from an EMBL/GenBank/DDBJ whole genome shotgun (WGS) entry which is preliminary data.</text>
</comment>
<organism evidence="1 2">
    <name type="scientific">Araneus ventricosus</name>
    <name type="common">Orbweaver spider</name>
    <name type="synonym">Epeira ventricosa</name>
    <dbReference type="NCBI Taxonomy" id="182803"/>
    <lineage>
        <taxon>Eukaryota</taxon>
        <taxon>Metazoa</taxon>
        <taxon>Ecdysozoa</taxon>
        <taxon>Arthropoda</taxon>
        <taxon>Chelicerata</taxon>
        <taxon>Arachnida</taxon>
        <taxon>Araneae</taxon>
        <taxon>Araneomorphae</taxon>
        <taxon>Entelegynae</taxon>
        <taxon>Araneoidea</taxon>
        <taxon>Araneidae</taxon>
        <taxon>Araneus</taxon>
    </lineage>
</organism>
<evidence type="ECO:0000313" key="2">
    <source>
        <dbReference type="Proteomes" id="UP000499080"/>
    </source>
</evidence>
<proteinExistence type="predicted"/>
<evidence type="ECO:0000313" key="1">
    <source>
        <dbReference type="EMBL" id="GBM40857.1"/>
    </source>
</evidence>